<protein>
    <recommendedName>
        <fullName evidence="4">Zinc finger/thioredoxin putative domain-containing protein</fullName>
    </recommendedName>
</protein>
<name>A0A5C5X1T2_9PLAN</name>
<dbReference type="OrthoDB" id="290408at2"/>
<dbReference type="InterPro" id="IPR011723">
    <property type="entry name" value="Znf/thioredoxin_put"/>
</dbReference>
<dbReference type="AlphaFoldDB" id="A0A5C5X1T2"/>
<feature type="compositionally biased region" description="Acidic residues" evidence="2">
    <location>
        <begin position="450"/>
        <end position="462"/>
    </location>
</feature>
<keyword evidence="3" id="KW-0472">Membrane</keyword>
<feature type="region of interest" description="Disordered" evidence="2">
    <location>
        <begin position="450"/>
        <end position="472"/>
    </location>
</feature>
<accession>A0A5C5X1T2</accession>
<dbReference type="EMBL" id="SIHI01000001">
    <property type="protein sequence ID" value="TWT56987.1"/>
    <property type="molecule type" value="Genomic_DNA"/>
</dbReference>
<reference evidence="5 6" key="1">
    <citation type="submission" date="2019-02" db="EMBL/GenBank/DDBJ databases">
        <title>Deep-cultivation of Planctomycetes and their phenomic and genomic characterization uncovers novel biology.</title>
        <authorList>
            <person name="Wiegand S."/>
            <person name="Jogler M."/>
            <person name="Boedeker C."/>
            <person name="Pinto D."/>
            <person name="Vollmers J."/>
            <person name="Rivas-Marin E."/>
            <person name="Kohn T."/>
            <person name="Peeters S.H."/>
            <person name="Heuer A."/>
            <person name="Rast P."/>
            <person name="Oberbeckmann S."/>
            <person name="Bunk B."/>
            <person name="Jeske O."/>
            <person name="Meyerdierks A."/>
            <person name="Storesund J.E."/>
            <person name="Kallscheuer N."/>
            <person name="Luecker S."/>
            <person name="Lage O.M."/>
            <person name="Pohl T."/>
            <person name="Merkel B.J."/>
            <person name="Hornburger P."/>
            <person name="Mueller R.-W."/>
            <person name="Bruemmer F."/>
            <person name="Labrenz M."/>
            <person name="Spormann A.M."/>
            <person name="Op Den Camp H."/>
            <person name="Overmann J."/>
            <person name="Amann R."/>
            <person name="Jetten M.S.M."/>
            <person name="Mascher T."/>
            <person name="Medema M.H."/>
            <person name="Devos D.P."/>
            <person name="Kaster A.-K."/>
            <person name="Ovreas L."/>
            <person name="Rohde M."/>
            <person name="Galperin M.Y."/>
            <person name="Jogler C."/>
        </authorList>
    </citation>
    <scope>NUCLEOTIDE SEQUENCE [LARGE SCALE GENOMIC DNA]</scope>
    <source>
        <strain evidence="5 6">KOR42</strain>
    </source>
</reference>
<comment type="caution">
    <text evidence="5">The sequence shown here is derived from an EMBL/GenBank/DDBJ whole genome shotgun (WGS) entry which is preliminary data.</text>
</comment>
<feature type="compositionally biased region" description="Basic residues" evidence="2">
    <location>
        <begin position="82"/>
        <end position="103"/>
    </location>
</feature>
<evidence type="ECO:0000256" key="2">
    <source>
        <dbReference type="SAM" id="MobiDB-lite"/>
    </source>
</evidence>
<dbReference type="Pfam" id="PF13719">
    <property type="entry name" value="Zn_ribbon_5"/>
    <property type="match status" value="1"/>
</dbReference>
<evidence type="ECO:0000259" key="4">
    <source>
        <dbReference type="Pfam" id="PF13719"/>
    </source>
</evidence>
<gene>
    <name evidence="5" type="ORF">KOR42_03430</name>
</gene>
<feature type="coiled-coil region" evidence="1">
    <location>
        <begin position="356"/>
        <end position="383"/>
    </location>
</feature>
<keyword evidence="3" id="KW-0812">Transmembrane</keyword>
<evidence type="ECO:0000256" key="3">
    <source>
        <dbReference type="SAM" id="Phobius"/>
    </source>
</evidence>
<feature type="domain" description="Zinc finger/thioredoxin putative" evidence="4">
    <location>
        <begin position="7"/>
        <end position="39"/>
    </location>
</feature>
<feature type="transmembrane region" description="Helical" evidence="3">
    <location>
        <begin position="109"/>
        <end position="136"/>
    </location>
</feature>
<keyword evidence="1" id="KW-0175">Coiled coil</keyword>
<evidence type="ECO:0000313" key="5">
    <source>
        <dbReference type="EMBL" id="TWT56987.1"/>
    </source>
</evidence>
<organism evidence="5 6">
    <name type="scientific">Thalassoglobus neptunius</name>
    <dbReference type="NCBI Taxonomy" id="1938619"/>
    <lineage>
        <taxon>Bacteria</taxon>
        <taxon>Pseudomonadati</taxon>
        <taxon>Planctomycetota</taxon>
        <taxon>Planctomycetia</taxon>
        <taxon>Planctomycetales</taxon>
        <taxon>Planctomycetaceae</taxon>
        <taxon>Thalassoglobus</taxon>
    </lineage>
</organism>
<keyword evidence="6" id="KW-1185">Reference proteome</keyword>
<dbReference type="RefSeq" id="WP_146506880.1">
    <property type="nucleotide sequence ID" value="NZ_SIHI01000001.1"/>
</dbReference>
<feature type="region of interest" description="Disordered" evidence="2">
    <location>
        <begin position="41"/>
        <end position="106"/>
    </location>
</feature>
<sequence length="472" mass="51635">MAKSPTVKCSQCEASLNLKDESRLGTKVRCPKCREVFVASLASSTSDDEEWDDGGFFDDNSDEILDDEWEDYGTPIPTVKPSKSKSTGKKSSGKKSKKGKGKKRDSDKLPAGVLIAIIGGGLLMLSLIIGALYLAATSLGVVDEERFAWLPSDMESYVELQVDDVWKSAVLRPVRGSEFWRTLETRLRTLSGIEVDQIDSIVVGTSATETTPIVLVRTKSPIDPSTMKGEVTPSSYAGKTIFDHADGFSRMLADEHSLVVGRRHMIEKSIDANGVCAVAEQFSFLPSYGHLVMGSISPDANFGADPSQFLSEDASIDSESVLNTLLIFNFRNEITGKFAVDFGDAASAQQAVEEGEEGIRLAKEALEAQKQDLENMAFVLTVQARSFVYKMEDVLNSISLGSSGSQFYGDFSINSGITRDFADEMEFFTPMLERRVDSILGIELSDNEYDDDEDFWDDEPDDMALPGGIPLP</sequence>
<proteinExistence type="predicted"/>
<evidence type="ECO:0000256" key="1">
    <source>
        <dbReference type="SAM" id="Coils"/>
    </source>
</evidence>
<evidence type="ECO:0000313" key="6">
    <source>
        <dbReference type="Proteomes" id="UP000317243"/>
    </source>
</evidence>
<keyword evidence="3" id="KW-1133">Transmembrane helix</keyword>
<dbReference type="Proteomes" id="UP000317243">
    <property type="component" value="Unassembled WGS sequence"/>
</dbReference>
<feature type="compositionally biased region" description="Acidic residues" evidence="2">
    <location>
        <begin position="46"/>
        <end position="71"/>
    </location>
</feature>